<reference evidence="2 3" key="1">
    <citation type="submission" date="2016-10" db="EMBL/GenBank/DDBJ databases">
        <title>Complete Genome Assembly of Pantoea stewartii subsp. stewartii DC283, a Corn Pathogen.</title>
        <authorList>
            <person name="Duong D.A."/>
            <person name="Stevens A.M."/>
            <person name="Jensen R.V."/>
        </authorList>
    </citation>
    <scope>NUCLEOTIDE SEQUENCE [LARGE SCALE GENOMIC DNA]</scope>
    <source>
        <strain evidence="2 3">DC283</strain>
    </source>
</reference>
<sequence length="310" mass="32525">MLNQTGSRYLNGIGSELDQMRYLMDNAASAQRALGLQFGVSLSAQQVASLDKSIVWWEAATINGETVMVPKVYLSSKDVKMHDGSVIAGNNVTLSGGDITNSGSTITAKNNLAVSSQNSVNNLNAGILYAGESLQLTAINNINNVSSNISGKKVALESINGDINNNTLTTLWQTSASAGYRDNASARQTLVGQTAAITSLDTLSLKAGNDINVKGASLSSGSELLMNAWHDIAITSNQKTDSFKINGFGFQNSSTQKITNTASQISAGHNLAIQSGHDLNVMASNLNAANDASLQAGNDLNLSRALLNNR</sequence>
<evidence type="ECO:0000256" key="1">
    <source>
        <dbReference type="ARBA" id="ARBA00022656"/>
    </source>
</evidence>
<keyword evidence="3" id="KW-1185">Reference proteome</keyword>
<evidence type="ECO:0000313" key="3">
    <source>
        <dbReference type="Proteomes" id="UP000192380"/>
    </source>
</evidence>
<dbReference type="EMBL" id="CP017581">
    <property type="protein sequence ID" value="ARF51335.1"/>
    <property type="molecule type" value="Genomic_DNA"/>
</dbReference>
<gene>
    <name evidence="2" type="ORF">DSJ_19780</name>
</gene>
<protein>
    <submittedName>
        <fullName evidence="2">Uncharacterized protein</fullName>
    </submittedName>
</protein>
<organism evidence="2 3">
    <name type="scientific">Pantoea stewartii subsp. stewartii DC283</name>
    <dbReference type="NCBI Taxonomy" id="660596"/>
    <lineage>
        <taxon>Bacteria</taxon>
        <taxon>Pseudomonadati</taxon>
        <taxon>Pseudomonadota</taxon>
        <taxon>Gammaproteobacteria</taxon>
        <taxon>Enterobacterales</taxon>
        <taxon>Erwiniaceae</taxon>
        <taxon>Pantoea</taxon>
    </lineage>
</organism>
<dbReference type="Proteomes" id="UP000192380">
    <property type="component" value="Chromosome"/>
</dbReference>
<evidence type="ECO:0000313" key="2">
    <source>
        <dbReference type="EMBL" id="ARF51335.1"/>
    </source>
</evidence>
<dbReference type="InterPro" id="IPR025157">
    <property type="entry name" value="Hemagglutinin_rpt"/>
</dbReference>
<name>A0ABM6K929_PANSE</name>
<dbReference type="Pfam" id="PF13332">
    <property type="entry name" value="Fil_haemagg_2"/>
    <property type="match status" value="2"/>
</dbReference>
<proteinExistence type="predicted"/>
<accession>A0ABM6K929</accession>
<keyword evidence="1" id="KW-0800">Toxin</keyword>